<name>A0A7C1JUS7_THERO</name>
<dbReference type="GO" id="GO:0004176">
    <property type="term" value="F:ATP-dependent peptidase activity"/>
    <property type="evidence" value="ECO:0007669"/>
    <property type="project" value="UniProtKB-UniRule"/>
</dbReference>
<proteinExistence type="inferred from homology"/>
<organism evidence="5">
    <name type="scientific">Thermomicrobium roseum</name>
    <dbReference type="NCBI Taxonomy" id="500"/>
    <lineage>
        <taxon>Bacteria</taxon>
        <taxon>Pseudomonadati</taxon>
        <taxon>Thermomicrobiota</taxon>
        <taxon>Thermomicrobia</taxon>
        <taxon>Thermomicrobiales</taxon>
        <taxon>Thermomicrobiaceae</taxon>
        <taxon>Thermomicrobium</taxon>
    </lineage>
</organism>
<dbReference type="Pfam" id="PF20437">
    <property type="entry name" value="LonC_helical"/>
    <property type="match status" value="1"/>
</dbReference>
<dbReference type="GO" id="GO:0004252">
    <property type="term" value="F:serine-type endopeptidase activity"/>
    <property type="evidence" value="ECO:0007669"/>
    <property type="project" value="UniProtKB-UniRule"/>
</dbReference>
<dbReference type="GO" id="GO:0006508">
    <property type="term" value="P:proteolysis"/>
    <property type="evidence" value="ECO:0007669"/>
    <property type="project" value="UniProtKB-KW"/>
</dbReference>
<reference evidence="5" key="1">
    <citation type="journal article" date="2020" name="mSystems">
        <title>Genome- and Community-Level Interaction Insights into Carbon Utilization and Element Cycling Functions of Hydrothermarchaeota in Hydrothermal Sediment.</title>
        <authorList>
            <person name="Zhou Z."/>
            <person name="Liu Y."/>
            <person name="Xu W."/>
            <person name="Pan J."/>
            <person name="Luo Z.H."/>
            <person name="Li M."/>
        </authorList>
    </citation>
    <scope>NUCLEOTIDE SEQUENCE [LARGE SCALE GENOMIC DNA]</scope>
    <source>
        <strain evidence="5">SpSt-222</strain>
    </source>
</reference>
<keyword evidence="3" id="KW-0175">Coiled coil</keyword>
<evidence type="ECO:0000256" key="1">
    <source>
        <dbReference type="ARBA" id="ARBA00022670"/>
    </source>
</evidence>
<dbReference type="EC" id="3.4.21.53" evidence="2"/>
<dbReference type="InterPro" id="IPR008269">
    <property type="entry name" value="Lon_proteolytic"/>
</dbReference>
<dbReference type="InterPro" id="IPR027417">
    <property type="entry name" value="P-loop_NTPase"/>
</dbReference>
<accession>A0A7C1JUS7</accession>
<dbReference type="Gene3D" id="3.40.50.300">
    <property type="entry name" value="P-loop containing nucleotide triphosphate hydrolases"/>
    <property type="match status" value="2"/>
</dbReference>
<evidence type="ECO:0000313" key="5">
    <source>
        <dbReference type="EMBL" id="HEF64154.1"/>
    </source>
</evidence>
<feature type="active site" evidence="2">
    <location>
        <position position="664"/>
    </location>
</feature>
<dbReference type="InterPro" id="IPR046843">
    <property type="entry name" value="LonB_AAA-LID"/>
</dbReference>
<dbReference type="InterPro" id="IPR041699">
    <property type="entry name" value="AAA_32"/>
</dbReference>
<dbReference type="Gene3D" id="1.10.8.60">
    <property type="match status" value="1"/>
</dbReference>
<dbReference type="PROSITE" id="PS51786">
    <property type="entry name" value="LON_PROTEOLYTIC"/>
    <property type="match status" value="1"/>
</dbReference>
<sequence>MDGSGLDLATQLRVPVERLRRRLDPATLPFETTADVEPIVGTVGQPRALEALEFGLEVPTYGYNVYVAGRPGSGRESTVLRLVEQIAATRPTPPDWVYVHNFQDPERPIAISLPAGRGAQLARDMDEFLRAAQQAIPRAFESEEYDRRRRAIVERLNQERERLWEGVQQFAQRLGFAVELTPAGVISVPVVQGRPLSPEEYEQLPEPVREELERRNQLIQDRVADALREVRRLERETAERLRQLDREVALFAVGGLFEELRERYHDLPQVLQFLEQVREDIPEHLHDFFPPQLPGVPAPIAQLQALQQQEHLARYRVNVFVDNSQTRGAPVIFERNPSYYNLVGRIDYRATFGAMVTDFSQIRAGALHRANGGFLVVHAIEVLSNPFAWDALKRALITRQIVIENLGQQYAVLPTATLRPDPIPLDVKVVLLGSPLLYFLLSAYDDDFRELFRVRADFAPDMDWSDEHVMGYAAFISRVVREQGLRHFDRSAVARVIEYGARQVEHQHKLSSQLLEIGNLVAEASYWAGKAGRDIVTAEDVETAIRKKRYRSDLIAERVRELIAEGTLKILTRGERVGQINGLAVIELGDFAFGKPSRVTARVSLGRGNLISIEREIALSGPIHSKGFLILSNYLAGAYAQDFPLAISASITFEQAYEEIEGDSASSTELYALLSALSGLPIKQGIAVTGSVNQYGEVQAIGGVNEKIEGFFAVCKEQGLTGEQGVIIPAANVQHLMLDEEVIQAVAEGRFHIWAVETVDQGIEILTGVPAGERQPDGTYPEGTVHRRVMDRLREYAERMRDFGRREEREEPRGQAQAADPEPKGDGDQDG</sequence>
<dbReference type="Pfam" id="PF13654">
    <property type="entry name" value="AAA_32"/>
    <property type="match status" value="1"/>
</dbReference>
<protein>
    <recommendedName>
        <fullName evidence="2">endopeptidase La</fullName>
        <ecNumber evidence="2">3.4.21.53</ecNumber>
    </recommendedName>
</protein>
<keyword evidence="5" id="KW-0547">Nucleotide-binding</keyword>
<keyword evidence="2" id="KW-0378">Hydrolase</keyword>
<evidence type="ECO:0000256" key="3">
    <source>
        <dbReference type="SAM" id="Coils"/>
    </source>
</evidence>
<dbReference type="GO" id="GO:0030163">
    <property type="term" value="P:protein catabolic process"/>
    <property type="evidence" value="ECO:0007669"/>
    <property type="project" value="InterPro"/>
</dbReference>
<keyword evidence="1 2" id="KW-0645">Protease</keyword>
<dbReference type="InterPro" id="IPR020568">
    <property type="entry name" value="Ribosomal_Su5_D2-typ_SF"/>
</dbReference>
<keyword evidence="5" id="KW-0067">ATP-binding</keyword>
<feature type="coiled-coil region" evidence="3">
    <location>
        <begin position="209"/>
        <end position="247"/>
    </location>
</feature>
<dbReference type="SUPFAM" id="SSF52540">
    <property type="entry name" value="P-loop containing nucleoside triphosphate hydrolases"/>
    <property type="match status" value="1"/>
</dbReference>
<dbReference type="AlphaFoldDB" id="A0A7C1JUS7"/>
<evidence type="ECO:0000256" key="2">
    <source>
        <dbReference type="PROSITE-ProRule" id="PRU01122"/>
    </source>
</evidence>
<comment type="caution">
    <text evidence="5">The sequence shown here is derived from an EMBL/GenBank/DDBJ whole genome shotgun (WGS) entry which is preliminary data.</text>
</comment>
<comment type="catalytic activity">
    <reaction evidence="2">
        <text>Hydrolysis of proteins in presence of ATP.</text>
        <dbReference type="EC" id="3.4.21.53"/>
    </reaction>
</comment>
<feature type="region of interest" description="Disordered" evidence="4">
    <location>
        <begin position="800"/>
        <end position="831"/>
    </location>
</feature>
<gene>
    <name evidence="5" type="ORF">ENP47_00855</name>
</gene>
<dbReference type="Gene3D" id="3.30.230.10">
    <property type="match status" value="1"/>
</dbReference>
<dbReference type="PANTHER" id="PTHR10046">
    <property type="entry name" value="ATP DEPENDENT LON PROTEASE FAMILY MEMBER"/>
    <property type="match status" value="1"/>
</dbReference>
<feature type="active site" evidence="2">
    <location>
        <position position="707"/>
    </location>
</feature>
<dbReference type="InterPro" id="IPR046844">
    <property type="entry name" value="Lon-like_helical"/>
</dbReference>
<dbReference type="PRINTS" id="PR00830">
    <property type="entry name" value="ENDOLAPTASE"/>
</dbReference>
<dbReference type="SUPFAM" id="SSF54211">
    <property type="entry name" value="Ribosomal protein S5 domain 2-like"/>
    <property type="match status" value="1"/>
</dbReference>
<dbReference type="Pfam" id="PF20436">
    <property type="entry name" value="LonB_AAA-LID"/>
    <property type="match status" value="1"/>
</dbReference>
<dbReference type="EMBL" id="DSJL01000001">
    <property type="protein sequence ID" value="HEF64154.1"/>
    <property type="molecule type" value="Genomic_DNA"/>
</dbReference>
<feature type="compositionally biased region" description="Basic and acidic residues" evidence="4">
    <location>
        <begin position="821"/>
        <end position="831"/>
    </location>
</feature>
<dbReference type="InterPro" id="IPR014721">
    <property type="entry name" value="Ribsml_uS5_D2-typ_fold_subgr"/>
</dbReference>
<comment type="similarity">
    <text evidence="2">Belongs to the peptidase S16 family.</text>
</comment>
<dbReference type="InterPro" id="IPR027065">
    <property type="entry name" value="Lon_Prtase"/>
</dbReference>
<keyword evidence="2" id="KW-0720">Serine protease</keyword>
<dbReference type="GO" id="GO:0005524">
    <property type="term" value="F:ATP binding"/>
    <property type="evidence" value="ECO:0007669"/>
    <property type="project" value="UniProtKB-KW"/>
</dbReference>
<dbReference type="Pfam" id="PF05362">
    <property type="entry name" value="Lon_C"/>
    <property type="match status" value="1"/>
</dbReference>
<evidence type="ECO:0000256" key="4">
    <source>
        <dbReference type="SAM" id="MobiDB-lite"/>
    </source>
</evidence>
<feature type="compositionally biased region" description="Basic and acidic residues" evidence="4">
    <location>
        <begin position="800"/>
        <end position="813"/>
    </location>
</feature>